<keyword evidence="4" id="KW-1185">Reference proteome</keyword>
<dbReference type="InterPro" id="IPR052713">
    <property type="entry name" value="FeoA"/>
</dbReference>
<protein>
    <submittedName>
        <fullName evidence="3">Ferrous iron transport protein A</fullName>
    </submittedName>
</protein>
<sequence length="87" mass="9241">MYGVSMATGAAGTLDQLGRGDRATVTALDVEGAQRRRLMDLGLVPGTEIRVDMTSPLGDPTAYLVRGSLVVLRRSQARCVHIELGEA</sequence>
<proteinExistence type="predicted"/>
<dbReference type="InterPro" id="IPR038157">
    <property type="entry name" value="FeoA_core_dom"/>
</dbReference>
<organism evidence="3 4">
    <name type="scientific">Haloechinothrix salitolerans</name>
    <dbReference type="NCBI Taxonomy" id="926830"/>
    <lineage>
        <taxon>Bacteria</taxon>
        <taxon>Bacillati</taxon>
        <taxon>Actinomycetota</taxon>
        <taxon>Actinomycetes</taxon>
        <taxon>Pseudonocardiales</taxon>
        <taxon>Pseudonocardiaceae</taxon>
        <taxon>Haloechinothrix</taxon>
    </lineage>
</organism>
<dbReference type="InterPro" id="IPR007167">
    <property type="entry name" value="Fe-transptr_FeoA-like"/>
</dbReference>
<dbReference type="RefSeq" id="WP_345404881.1">
    <property type="nucleotide sequence ID" value="NZ_BAABLA010000119.1"/>
</dbReference>
<comment type="caution">
    <text evidence="3">The sequence shown here is derived from an EMBL/GenBank/DDBJ whole genome shotgun (WGS) entry which is preliminary data.</text>
</comment>
<dbReference type="Gene3D" id="2.30.30.90">
    <property type="match status" value="1"/>
</dbReference>
<dbReference type="Proteomes" id="UP001596337">
    <property type="component" value="Unassembled WGS sequence"/>
</dbReference>
<dbReference type="EMBL" id="JBHSXX010000001">
    <property type="protein sequence ID" value="MFC6870629.1"/>
    <property type="molecule type" value="Genomic_DNA"/>
</dbReference>
<dbReference type="Pfam" id="PF04023">
    <property type="entry name" value="FeoA"/>
    <property type="match status" value="1"/>
</dbReference>
<name>A0ABW2C979_9PSEU</name>
<evidence type="ECO:0000313" key="3">
    <source>
        <dbReference type="EMBL" id="MFC6870629.1"/>
    </source>
</evidence>
<evidence type="ECO:0000313" key="4">
    <source>
        <dbReference type="Proteomes" id="UP001596337"/>
    </source>
</evidence>
<feature type="domain" description="Ferrous iron transporter FeoA-like" evidence="2">
    <location>
        <begin position="12"/>
        <end position="84"/>
    </location>
</feature>
<dbReference type="PANTHER" id="PTHR42954:SF2">
    <property type="entry name" value="FE(2+) TRANSPORT PROTEIN A"/>
    <property type="match status" value="1"/>
</dbReference>
<dbReference type="SMART" id="SM00899">
    <property type="entry name" value="FeoA"/>
    <property type="match status" value="1"/>
</dbReference>
<gene>
    <name evidence="3" type="ORF">ACFQGD_26205</name>
</gene>
<dbReference type="InterPro" id="IPR008988">
    <property type="entry name" value="Transcriptional_repressor_C"/>
</dbReference>
<keyword evidence="1" id="KW-0408">Iron</keyword>
<accession>A0ABW2C979</accession>
<dbReference type="PANTHER" id="PTHR42954">
    <property type="entry name" value="FE(2+) TRANSPORT PROTEIN A"/>
    <property type="match status" value="1"/>
</dbReference>
<evidence type="ECO:0000259" key="2">
    <source>
        <dbReference type="SMART" id="SM00899"/>
    </source>
</evidence>
<dbReference type="SUPFAM" id="SSF50037">
    <property type="entry name" value="C-terminal domain of transcriptional repressors"/>
    <property type="match status" value="1"/>
</dbReference>
<reference evidence="4" key="1">
    <citation type="journal article" date="2019" name="Int. J. Syst. Evol. Microbiol.">
        <title>The Global Catalogue of Microorganisms (GCM) 10K type strain sequencing project: providing services to taxonomists for standard genome sequencing and annotation.</title>
        <authorList>
            <consortium name="The Broad Institute Genomics Platform"/>
            <consortium name="The Broad Institute Genome Sequencing Center for Infectious Disease"/>
            <person name="Wu L."/>
            <person name="Ma J."/>
        </authorList>
    </citation>
    <scope>NUCLEOTIDE SEQUENCE [LARGE SCALE GENOMIC DNA]</scope>
    <source>
        <strain evidence="4">KCTC 32255</strain>
    </source>
</reference>
<evidence type="ECO:0000256" key="1">
    <source>
        <dbReference type="ARBA" id="ARBA00023004"/>
    </source>
</evidence>